<keyword evidence="4" id="KW-1185">Reference proteome</keyword>
<dbReference type="SMART" id="SM00822">
    <property type="entry name" value="PKS_KR"/>
    <property type="match status" value="1"/>
</dbReference>
<dbReference type="Proteomes" id="UP000682843">
    <property type="component" value="Chromosome"/>
</dbReference>
<dbReference type="InterPro" id="IPR002347">
    <property type="entry name" value="SDR_fam"/>
</dbReference>
<dbReference type="CDD" id="cd05233">
    <property type="entry name" value="SDR_c"/>
    <property type="match status" value="1"/>
</dbReference>
<evidence type="ECO:0000256" key="1">
    <source>
        <dbReference type="ARBA" id="ARBA00006484"/>
    </source>
</evidence>
<dbReference type="PANTHER" id="PTHR42760">
    <property type="entry name" value="SHORT-CHAIN DEHYDROGENASES/REDUCTASES FAMILY MEMBER"/>
    <property type="match status" value="1"/>
</dbReference>
<dbReference type="PANTHER" id="PTHR42760:SF40">
    <property type="entry name" value="3-OXOACYL-[ACYL-CARRIER-PROTEIN] REDUCTASE, CHLOROPLASTIC"/>
    <property type="match status" value="1"/>
</dbReference>
<dbReference type="SUPFAM" id="SSF51735">
    <property type="entry name" value="NAD(P)-binding Rossmann-fold domains"/>
    <property type="match status" value="1"/>
</dbReference>
<reference evidence="3 4" key="1">
    <citation type="submission" date="2019-02" db="EMBL/GenBank/DDBJ databases">
        <title>Emended description of the genus Rhodopseudomonas and description of Rhodopseudomonas albus sp. nov., a non-phototrophic, heavy-metal-tolerant bacterium isolated from garden soil.</title>
        <authorList>
            <person name="Bao Z."/>
            <person name="Cao W.W."/>
            <person name="Sato Y."/>
            <person name="Nishizawa T."/>
            <person name="Zhao J."/>
            <person name="Guo Y."/>
            <person name="Ohta H."/>
        </authorList>
    </citation>
    <scope>NUCLEOTIDE SEQUENCE [LARGE SCALE GENOMIC DNA]</scope>
    <source>
        <strain evidence="3 4">SK50-23</strain>
    </source>
</reference>
<gene>
    <name evidence="3" type="ORF">RPMA_27080</name>
</gene>
<dbReference type="PRINTS" id="PR00081">
    <property type="entry name" value="GDHRDH"/>
</dbReference>
<comment type="similarity">
    <text evidence="1">Belongs to the short-chain dehydrogenases/reductases (SDR) family.</text>
</comment>
<sequence>MRRDPMSTDRFKDKVVIVTGAASGIGAATARRFSAEGARVALIDRDRTNLETVAQELPPDRTTHHVVDVSDSAAVEAMVSAVVSRFGGLNVMVNNAGVHAGGAPDKITDDQWRKVMATDVDGVFFGCRAAIPHLTKTRGSIVNTASVSGTGGDWSMSPYNAAKGAVVNLTRALAMDLGKKGVRVNAICPSLTRTGMTADMMDDDKLLAEFAERIPLGRVCEPEEVAAVIAFLASEDASFMTGANVAVDGGVSASNGQPPQ</sequence>
<organism evidence="3 4">
    <name type="scientific">Tardiphaga alba</name>
    <dbReference type="NCBI Taxonomy" id="340268"/>
    <lineage>
        <taxon>Bacteria</taxon>
        <taxon>Pseudomonadati</taxon>
        <taxon>Pseudomonadota</taxon>
        <taxon>Alphaproteobacteria</taxon>
        <taxon>Hyphomicrobiales</taxon>
        <taxon>Nitrobacteraceae</taxon>
        <taxon>Tardiphaga</taxon>
    </lineage>
</organism>
<evidence type="ECO:0000313" key="3">
    <source>
        <dbReference type="EMBL" id="QUS42075.1"/>
    </source>
</evidence>
<accession>A0ABX8AIB3</accession>
<feature type="domain" description="Ketoreductase" evidence="2">
    <location>
        <begin position="14"/>
        <end position="190"/>
    </location>
</feature>
<dbReference type="InterPro" id="IPR020904">
    <property type="entry name" value="Sc_DH/Rdtase_CS"/>
</dbReference>
<evidence type="ECO:0000313" key="4">
    <source>
        <dbReference type="Proteomes" id="UP000682843"/>
    </source>
</evidence>
<dbReference type="Gene3D" id="3.40.50.720">
    <property type="entry name" value="NAD(P)-binding Rossmann-like Domain"/>
    <property type="match status" value="1"/>
</dbReference>
<name>A0ABX8AIB3_9BRAD</name>
<dbReference type="NCBIfam" id="NF005559">
    <property type="entry name" value="PRK07231.1"/>
    <property type="match status" value="1"/>
</dbReference>
<dbReference type="InterPro" id="IPR036291">
    <property type="entry name" value="NAD(P)-bd_dom_sf"/>
</dbReference>
<dbReference type="EMBL" id="CP036498">
    <property type="protein sequence ID" value="QUS42075.1"/>
    <property type="molecule type" value="Genomic_DNA"/>
</dbReference>
<dbReference type="PRINTS" id="PR00080">
    <property type="entry name" value="SDRFAMILY"/>
</dbReference>
<protein>
    <submittedName>
        <fullName evidence="3">SDR family oxidoreductase</fullName>
    </submittedName>
</protein>
<dbReference type="InterPro" id="IPR057326">
    <property type="entry name" value="KR_dom"/>
</dbReference>
<dbReference type="PROSITE" id="PS00061">
    <property type="entry name" value="ADH_SHORT"/>
    <property type="match status" value="1"/>
</dbReference>
<proteinExistence type="inferred from homology"/>
<dbReference type="Pfam" id="PF13561">
    <property type="entry name" value="adh_short_C2"/>
    <property type="match status" value="1"/>
</dbReference>
<evidence type="ECO:0000259" key="2">
    <source>
        <dbReference type="SMART" id="SM00822"/>
    </source>
</evidence>